<dbReference type="Gene3D" id="1.20.120.160">
    <property type="entry name" value="HPT domain"/>
    <property type="match status" value="1"/>
</dbReference>
<dbReference type="Pfam" id="PF00072">
    <property type="entry name" value="Response_reg"/>
    <property type="match status" value="2"/>
</dbReference>
<feature type="transmembrane region" description="Helical" evidence="21">
    <location>
        <begin position="204"/>
        <end position="222"/>
    </location>
</feature>
<dbReference type="KEGG" id="chya:V22_30900"/>
<sequence length="1263" mass="137756">MPTETALSPAELGNVIWMLVCAALVMLMQGGFCFLESGLARAKNSINVAMKNLTDFAVSSVMFWLVGFGLMFGSSSFGWFGTEFFALSDHSNPWLIAFFVFQFVFCGTATTIVSGAIAERMRFSGYILVSMLVSMLIYPVFGHWAWGGVIPGTDPGWLSRMGFIDFAGSTVVHSIGGWVALAGCIVIGPRLGRFSRNFNIQGHNYPMATLGVFLLWFGWFGFNGGSTLEVNESIPLILINTNLAAAVGALGGLFISWTIDKRPDVGHTLNGAVAGLVGITAGCHILNPGAAVIVGFVSGALCSLMTKWLMRVRIDDVIGAVPAHAVAGAWGTIAVALLADPANFGTDLTRFEQLQVQATGVLAAFVWAFGGGLVILKSVSLIVPLRVSRKAEVQGLNVSEHGATTELHDLMSEMSAHRTRGDFSHMVAVEPHTEVGQIASEYNRVLARVNQEINSREDLLQALQVAEEKYRGIFEHASEGIFQTSVEGRFLSVNPAFARILGFETAEEVMRKVSDIAEQLYVRPEERAEYVELMKRDGLVKDHETEIRGRDGQYIVISESARTVRNEAGKISYFEGTLIDVTEKKQAEQLRRDKEAAEAASRAKSDFLANMSHEIRTPLNGVIGMLDLLGATSMDSRQNRYADVARSSADALLGLINDILDFSKIEAGKLELDYIPLYLRELVEDVADMFAHRAAEKDLELVNRVAPELPAVINGDPERIRQILINLIGNAMKFTEEGSITLLATTKESDGQKMLRLSVQDTGIGIPEDRQNALFAAFTQVDASTTRKYGGTGLGLAICAQLIELMGGQIGLDSEFGHGSTFWFELPLDEVTDAESRSEQAPEDLRGLPVLAIDDHETNLDIFREQLTDWGLRVDTSPSAKAGLTRMQEAFAAGRPYRLVILDQNMPFMDGLDLANTVKDDNDLRQTPLLLATSATGFMSREEYTAYGLSGCMTKPIRRSRLIEAVRDAIRGAKPAKKVETSASKESRTKSAATAKILITDDHEINRMVTAELLNSVGYEVETASNGLEAVEAVQAKTFDAVLMDCQMPIMDGFEATRKIRAIEKSSGPLGKAGKPLPVIALTANAVKGDRERCLEVGMDGYLTKPIERAKLLEVIAESTVAEPDQHEEQATSGEQDAPVMENAPKAEGTYRGIQLEELLARCGDEKTFMQKVLSKFESRLLTDLQEIEAAYDSADWAKLKKLAHMMKGAAATVAAATLREDAERLEQSVESEDVLEITASLEKVKQSVKECSEELRTMAVAN</sequence>
<feature type="transmembrane region" description="Helical" evidence="21">
    <location>
        <begin position="15"/>
        <end position="35"/>
    </location>
</feature>
<dbReference type="PROSITE" id="PS50894">
    <property type="entry name" value="HPT"/>
    <property type="match status" value="1"/>
</dbReference>
<dbReference type="SUPFAM" id="SSF52172">
    <property type="entry name" value="CheY-like"/>
    <property type="match status" value="2"/>
</dbReference>
<dbReference type="InterPro" id="IPR013767">
    <property type="entry name" value="PAS_fold"/>
</dbReference>
<dbReference type="OrthoDB" id="9762493at2"/>
<evidence type="ECO:0000256" key="18">
    <source>
        <dbReference type="ARBA" id="ARBA00068150"/>
    </source>
</evidence>
<dbReference type="Gene3D" id="3.30.450.20">
    <property type="entry name" value="PAS domain"/>
    <property type="match status" value="1"/>
</dbReference>
<evidence type="ECO:0000256" key="21">
    <source>
        <dbReference type="SAM" id="Phobius"/>
    </source>
</evidence>
<evidence type="ECO:0000256" key="20">
    <source>
        <dbReference type="PROSITE-ProRule" id="PRU00169"/>
    </source>
</evidence>
<dbReference type="Gene3D" id="3.40.50.2300">
    <property type="match status" value="2"/>
</dbReference>
<evidence type="ECO:0000256" key="3">
    <source>
        <dbReference type="ARBA" id="ARBA00005887"/>
    </source>
</evidence>
<reference evidence="27 28" key="1">
    <citation type="submission" date="2019-02" db="EMBL/GenBank/DDBJ databases">
        <title>Deep-cultivation of Planctomycetes and their phenomic and genomic characterization uncovers novel biology.</title>
        <authorList>
            <person name="Wiegand S."/>
            <person name="Jogler M."/>
            <person name="Boedeker C."/>
            <person name="Pinto D."/>
            <person name="Vollmers J."/>
            <person name="Rivas-Marin E."/>
            <person name="Kohn T."/>
            <person name="Peeters S.H."/>
            <person name="Heuer A."/>
            <person name="Rast P."/>
            <person name="Oberbeckmann S."/>
            <person name="Bunk B."/>
            <person name="Jeske O."/>
            <person name="Meyerdierks A."/>
            <person name="Storesund J.E."/>
            <person name="Kallscheuer N."/>
            <person name="Luecker S."/>
            <person name="Lage O.M."/>
            <person name="Pohl T."/>
            <person name="Merkel B.J."/>
            <person name="Hornburger P."/>
            <person name="Mueller R.-W."/>
            <person name="Bruemmer F."/>
            <person name="Labrenz M."/>
            <person name="Spormann A.M."/>
            <person name="Op den Camp H."/>
            <person name="Overmann J."/>
            <person name="Amann R."/>
            <person name="Jetten M.S.M."/>
            <person name="Mascher T."/>
            <person name="Medema M.H."/>
            <person name="Devos D.P."/>
            <person name="Kaster A.-K."/>
            <person name="Ovreas L."/>
            <person name="Rohde M."/>
            <person name="Galperin M.Y."/>
            <person name="Jogler C."/>
        </authorList>
    </citation>
    <scope>NUCLEOTIDE SEQUENCE [LARGE SCALE GENOMIC DNA]</scope>
    <source>
        <strain evidence="27 28">V22</strain>
    </source>
</reference>
<evidence type="ECO:0000256" key="13">
    <source>
        <dbReference type="ARBA" id="ARBA00022989"/>
    </source>
</evidence>
<dbReference type="SUPFAM" id="SSF55874">
    <property type="entry name" value="ATPase domain of HSP90 chaperone/DNA topoisomerase II/histidine kinase"/>
    <property type="match status" value="1"/>
</dbReference>
<dbReference type="AlphaFoldDB" id="A0A517TBT1"/>
<dbReference type="EC" id="2.7.13.3" evidence="4"/>
<evidence type="ECO:0000259" key="26">
    <source>
        <dbReference type="PROSITE" id="PS50894"/>
    </source>
</evidence>
<dbReference type="RefSeq" id="WP_145264404.1">
    <property type="nucleotide sequence ID" value="NZ_CP036316.1"/>
</dbReference>
<keyword evidence="9 21" id="KW-0812">Transmembrane</keyword>
<evidence type="ECO:0000256" key="9">
    <source>
        <dbReference type="ARBA" id="ARBA00022692"/>
    </source>
</evidence>
<comment type="similarity">
    <text evidence="3">Belongs to the ammonia transporter channel (TC 1.A.11.2) family.</text>
</comment>
<dbReference type="SMART" id="SM00448">
    <property type="entry name" value="REC"/>
    <property type="match status" value="2"/>
</dbReference>
<dbReference type="SMART" id="SM00387">
    <property type="entry name" value="HATPase_c"/>
    <property type="match status" value="1"/>
</dbReference>
<evidence type="ECO:0000256" key="2">
    <source>
        <dbReference type="ARBA" id="ARBA00004651"/>
    </source>
</evidence>
<feature type="modified residue" description="4-aspartylphosphate" evidence="20">
    <location>
        <position position="903"/>
    </location>
</feature>
<feature type="transmembrane region" description="Helical" evidence="21">
    <location>
        <begin position="359"/>
        <end position="383"/>
    </location>
</feature>
<dbReference type="CDD" id="cd00082">
    <property type="entry name" value="HisKA"/>
    <property type="match status" value="1"/>
</dbReference>
<dbReference type="PROSITE" id="PS50110">
    <property type="entry name" value="RESPONSE_REGULATORY"/>
    <property type="match status" value="2"/>
</dbReference>
<dbReference type="Pfam" id="PF00989">
    <property type="entry name" value="PAS"/>
    <property type="match status" value="1"/>
</dbReference>
<dbReference type="CDD" id="cd16922">
    <property type="entry name" value="HATPase_EvgS-ArcB-TorS-like"/>
    <property type="match status" value="1"/>
</dbReference>
<accession>A0A517TBT1</accession>
<dbReference type="PROSITE" id="PS50113">
    <property type="entry name" value="PAC"/>
    <property type="match status" value="1"/>
</dbReference>
<evidence type="ECO:0000256" key="8">
    <source>
        <dbReference type="ARBA" id="ARBA00022679"/>
    </source>
</evidence>
<comment type="catalytic activity">
    <reaction evidence="1">
        <text>ATP + protein L-histidine = ADP + protein N-phospho-L-histidine.</text>
        <dbReference type="EC" id="2.7.13.3"/>
    </reaction>
</comment>
<dbReference type="InterPro" id="IPR001905">
    <property type="entry name" value="Ammonium_transpt"/>
</dbReference>
<dbReference type="InterPro" id="IPR011006">
    <property type="entry name" value="CheY-like_superfamily"/>
</dbReference>
<feature type="domain" description="Histidine kinase" evidence="22">
    <location>
        <begin position="610"/>
        <end position="830"/>
    </location>
</feature>
<dbReference type="NCBIfam" id="TIGR00836">
    <property type="entry name" value="amt"/>
    <property type="match status" value="1"/>
</dbReference>
<evidence type="ECO:0000256" key="15">
    <source>
        <dbReference type="ARBA" id="ARBA00023136"/>
    </source>
</evidence>
<evidence type="ECO:0000256" key="14">
    <source>
        <dbReference type="ARBA" id="ARBA00023012"/>
    </source>
</evidence>
<dbReference type="SUPFAM" id="SSF47384">
    <property type="entry name" value="Homodimeric domain of signal transducing histidine kinase"/>
    <property type="match status" value="1"/>
</dbReference>
<feature type="transmembrane region" description="Helical" evidence="21">
    <location>
        <begin position="125"/>
        <end position="146"/>
    </location>
</feature>
<evidence type="ECO:0000259" key="23">
    <source>
        <dbReference type="PROSITE" id="PS50110"/>
    </source>
</evidence>
<protein>
    <recommendedName>
        <fullName evidence="18">Sensory/regulatory protein RpfC</fullName>
        <ecNumber evidence="4">2.7.13.3</ecNumber>
    </recommendedName>
</protein>
<dbReference type="Pfam" id="PF00512">
    <property type="entry name" value="HisKA"/>
    <property type="match status" value="1"/>
</dbReference>
<dbReference type="InterPro" id="IPR008207">
    <property type="entry name" value="Sig_transdc_His_kin_Hpt_dom"/>
</dbReference>
<dbReference type="EMBL" id="CP036316">
    <property type="protein sequence ID" value="QDT65828.1"/>
    <property type="molecule type" value="Genomic_DNA"/>
</dbReference>
<dbReference type="SUPFAM" id="SSF111352">
    <property type="entry name" value="Ammonium transporter"/>
    <property type="match status" value="1"/>
</dbReference>
<evidence type="ECO:0000256" key="6">
    <source>
        <dbReference type="ARBA" id="ARBA00022475"/>
    </source>
</evidence>
<dbReference type="NCBIfam" id="TIGR00229">
    <property type="entry name" value="sensory_box"/>
    <property type="match status" value="1"/>
</dbReference>
<dbReference type="SMART" id="SM00091">
    <property type="entry name" value="PAS"/>
    <property type="match status" value="1"/>
</dbReference>
<dbReference type="SMART" id="SM00388">
    <property type="entry name" value="HisKA"/>
    <property type="match status" value="1"/>
</dbReference>
<evidence type="ECO:0000259" key="25">
    <source>
        <dbReference type="PROSITE" id="PS50113"/>
    </source>
</evidence>
<keyword evidence="13 21" id="KW-1133">Transmembrane helix</keyword>
<dbReference type="InterPro" id="IPR024041">
    <property type="entry name" value="NH4_transpt_AmtB-like_dom"/>
</dbReference>
<evidence type="ECO:0000313" key="28">
    <source>
        <dbReference type="Proteomes" id="UP000319976"/>
    </source>
</evidence>
<keyword evidence="12" id="KW-0067">ATP-binding</keyword>
<dbReference type="FunFam" id="3.30.565.10:FF:000010">
    <property type="entry name" value="Sensor histidine kinase RcsC"/>
    <property type="match status" value="1"/>
</dbReference>
<dbReference type="SUPFAM" id="SSF47226">
    <property type="entry name" value="Histidine-containing phosphotransfer domain, HPT domain"/>
    <property type="match status" value="1"/>
</dbReference>
<evidence type="ECO:0000256" key="7">
    <source>
        <dbReference type="ARBA" id="ARBA00022553"/>
    </source>
</evidence>
<dbReference type="Gene3D" id="1.10.3430.10">
    <property type="entry name" value="Ammonium transporter AmtB like domains"/>
    <property type="match status" value="1"/>
</dbReference>
<evidence type="ECO:0000256" key="4">
    <source>
        <dbReference type="ARBA" id="ARBA00012438"/>
    </source>
</evidence>
<keyword evidence="5" id="KW-0813">Transport</keyword>
<dbReference type="GO" id="GO:0006355">
    <property type="term" value="P:regulation of DNA-templated transcription"/>
    <property type="evidence" value="ECO:0007669"/>
    <property type="project" value="InterPro"/>
</dbReference>
<evidence type="ECO:0000256" key="12">
    <source>
        <dbReference type="ARBA" id="ARBA00022840"/>
    </source>
</evidence>
<dbReference type="CDD" id="cd17546">
    <property type="entry name" value="REC_hyHK_CKI1_RcsC-like"/>
    <property type="match status" value="2"/>
</dbReference>
<keyword evidence="14" id="KW-0902">Two-component regulatory system</keyword>
<keyword evidence="15 21" id="KW-0472">Membrane</keyword>
<keyword evidence="6" id="KW-1003">Cell membrane</keyword>
<dbReference type="CDD" id="cd06174">
    <property type="entry name" value="MFS"/>
    <property type="match status" value="1"/>
</dbReference>
<evidence type="ECO:0000313" key="27">
    <source>
        <dbReference type="EMBL" id="QDT65828.1"/>
    </source>
</evidence>
<dbReference type="InterPro" id="IPR003594">
    <property type="entry name" value="HATPase_dom"/>
</dbReference>
<dbReference type="InterPro" id="IPR036097">
    <property type="entry name" value="HisK_dim/P_sf"/>
</dbReference>
<dbReference type="InterPro" id="IPR036641">
    <property type="entry name" value="HPT_dom_sf"/>
</dbReference>
<feature type="transmembrane region" description="Helical" evidence="21">
    <location>
        <begin position="317"/>
        <end position="339"/>
    </location>
</feature>
<dbReference type="CDD" id="cd00130">
    <property type="entry name" value="PAS"/>
    <property type="match status" value="1"/>
</dbReference>
<name>A0A517TBT1_9PLAN</name>
<dbReference type="PANTHER" id="PTHR45339:SF1">
    <property type="entry name" value="HYBRID SIGNAL TRANSDUCTION HISTIDINE KINASE J"/>
    <property type="match status" value="1"/>
</dbReference>
<dbReference type="InterPro" id="IPR036890">
    <property type="entry name" value="HATPase_C_sf"/>
</dbReference>
<dbReference type="SUPFAM" id="SSF55785">
    <property type="entry name" value="PYP-like sensor domain (PAS domain)"/>
    <property type="match status" value="1"/>
</dbReference>
<dbReference type="InterPro" id="IPR005467">
    <property type="entry name" value="His_kinase_dom"/>
</dbReference>
<dbReference type="InterPro" id="IPR000014">
    <property type="entry name" value="PAS"/>
</dbReference>
<feature type="modified residue" description="Phosphohistidine" evidence="19">
    <location>
        <position position="1205"/>
    </location>
</feature>
<dbReference type="Gene3D" id="3.30.565.10">
    <property type="entry name" value="Histidine kinase-like ATPase, C-terminal domain"/>
    <property type="match status" value="1"/>
</dbReference>
<dbReference type="InterPro" id="IPR029020">
    <property type="entry name" value="Ammonium/urea_transptr"/>
</dbReference>
<feature type="domain" description="PAC" evidence="25">
    <location>
        <begin position="541"/>
        <end position="593"/>
    </location>
</feature>
<dbReference type="GO" id="GO:0005886">
    <property type="term" value="C:plasma membrane"/>
    <property type="evidence" value="ECO:0007669"/>
    <property type="project" value="UniProtKB-SubCell"/>
</dbReference>
<feature type="domain" description="HPt" evidence="26">
    <location>
        <begin position="1166"/>
        <end position="1259"/>
    </location>
</feature>
<feature type="transmembrane region" description="Helical" evidence="21">
    <location>
        <begin position="269"/>
        <end position="287"/>
    </location>
</feature>
<dbReference type="PANTHER" id="PTHR45339">
    <property type="entry name" value="HYBRID SIGNAL TRANSDUCTION HISTIDINE KINASE J"/>
    <property type="match status" value="1"/>
</dbReference>
<feature type="domain" description="Response regulatory" evidence="23">
    <location>
        <begin position="849"/>
        <end position="970"/>
    </location>
</feature>
<evidence type="ECO:0000256" key="17">
    <source>
        <dbReference type="ARBA" id="ARBA00064003"/>
    </source>
</evidence>
<dbReference type="Proteomes" id="UP000319976">
    <property type="component" value="Chromosome"/>
</dbReference>
<feature type="domain" description="PAS" evidence="24">
    <location>
        <begin position="466"/>
        <end position="536"/>
    </location>
</feature>
<evidence type="ECO:0000256" key="16">
    <source>
        <dbReference type="ARBA" id="ARBA00023177"/>
    </source>
</evidence>
<dbReference type="PRINTS" id="PR00344">
    <property type="entry name" value="BCTRLSENSOR"/>
</dbReference>
<feature type="transmembrane region" description="Helical" evidence="21">
    <location>
        <begin position="166"/>
        <end position="192"/>
    </location>
</feature>
<feature type="modified residue" description="4-aspartylphosphate" evidence="20">
    <location>
        <position position="1045"/>
    </location>
</feature>
<dbReference type="GO" id="GO:0005524">
    <property type="term" value="F:ATP binding"/>
    <property type="evidence" value="ECO:0007669"/>
    <property type="project" value="UniProtKB-KW"/>
</dbReference>
<organism evidence="27 28">
    <name type="scientific">Calycomorphotria hydatis</name>
    <dbReference type="NCBI Taxonomy" id="2528027"/>
    <lineage>
        <taxon>Bacteria</taxon>
        <taxon>Pseudomonadati</taxon>
        <taxon>Planctomycetota</taxon>
        <taxon>Planctomycetia</taxon>
        <taxon>Planctomycetales</taxon>
        <taxon>Planctomycetaceae</taxon>
        <taxon>Calycomorphotria</taxon>
    </lineage>
</organism>
<dbReference type="SMART" id="SM00086">
    <property type="entry name" value="PAC"/>
    <property type="match status" value="1"/>
</dbReference>
<keyword evidence="7 20" id="KW-0597">Phosphoprotein</keyword>
<dbReference type="InterPro" id="IPR001789">
    <property type="entry name" value="Sig_transdc_resp-reg_receiver"/>
</dbReference>
<evidence type="ECO:0000256" key="19">
    <source>
        <dbReference type="PROSITE-ProRule" id="PRU00110"/>
    </source>
</evidence>
<evidence type="ECO:0000256" key="10">
    <source>
        <dbReference type="ARBA" id="ARBA00022741"/>
    </source>
</evidence>
<dbReference type="InterPro" id="IPR000700">
    <property type="entry name" value="PAS-assoc_C"/>
</dbReference>
<dbReference type="FunFam" id="1.10.287.130:FF:000002">
    <property type="entry name" value="Two-component osmosensing histidine kinase"/>
    <property type="match status" value="1"/>
</dbReference>
<feature type="transmembrane region" description="Helical" evidence="21">
    <location>
        <begin position="56"/>
        <end position="74"/>
    </location>
</feature>
<dbReference type="Pfam" id="PF01627">
    <property type="entry name" value="Hpt"/>
    <property type="match status" value="1"/>
</dbReference>
<feature type="domain" description="Response regulatory" evidence="23">
    <location>
        <begin position="996"/>
        <end position="1120"/>
    </location>
</feature>
<keyword evidence="10" id="KW-0547">Nucleotide-binding</keyword>
<dbReference type="InterPro" id="IPR001610">
    <property type="entry name" value="PAC"/>
</dbReference>
<dbReference type="Gene3D" id="1.10.287.130">
    <property type="match status" value="1"/>
</dbReference>
<keyword evidence="16" id="KW-0924">Ammonia transport</keyword>
<evidence type="ECO:0000259" key="22">
    <source>
        <dbReference type="PROSITE" id="PS50109"/>
    </source>
</evidence>
<proteinExistence type="inferred from homology"/>
<dbReference type="PROSITE" id="PS50112">
    <property type="entry name" value="PAS"/>
    <property type="match status" value="1"/>
</dbReference>
<comment type="subunit">
    <text evidence="17">At low DSF concentrations, interacts with RpfF.</text>
</comment>
<dbReference type="GO" id="GO:0008519">
    <property type="term" value="F:ammonium channel activity"/>
    <property type="evidence" value="ECO:0007669"/>
    <property type="project" value="InterPro"/>
</dbReference>
<feature type="transmembrane region" description="Helical" evidence="21">
    <location>
        <begin position="94"/>
        <end position="118"/>
    </location>
</feature>
<gene>
    <name evidence="27" type="primary">barA_6</name>
    <name evidence="27" type="ORF">V22_30900</name>
</gene>
<evidence type="ECO:0000259" key="24">
    <source>
        <dbReference type="PROSITE" id="PS50112"/>
    </source>
</evidence>
<keyword evidence="28" id="KW-1185">Reference proteome</keyword>
<dbReference type="GO" id="GO:0000155">
    <property type="term" value="F:phosphorelay sensor kinase activity"/>
    <property type="evidence" value="ECO:0007669"/>
    <property type="project" value="InterPro"/>
</dbReference>
<dbReference type="InterPro" id="IPR003661">
    <property type="entry name" value="HisK_dim/P_dom"/>
</dbReference>
<dbReference type="InterPro" id="IPR035965">
    <property type="entry name" value="PAS-like_dom_sf"/>
</dbReference>
<dbReference type="PROSITE" id="PS50109">
    <property type="entry name" value="HIS_KIN"/>
    <property type="match status" value="1"/>
</dbReference>
<keyword evidence="8 27" id="KW-0808">Transferase</keyword>
<dbReference type="InterPro" id="IPR004358">
    <property type="entry name" value="Sig_transdc_His_kin-like_C"/>
</dbReference>
<dbReference type="PROSITE" id="PS01219">
    <property type="entry name" value="AMMONIUM_TRANSP"/>
    <property type="match status" value="1"/>
</dbReference>
<dbReference type="Pfam" id="PF02518">
    <property type="entry name" value="HATPase_c"/>
    <property type="match status" value="1"/>
</dbReference>
<comment type="subcellular location">
    <subcellularLocation>
        <location evidence="2">Cell membrane</location>
        <topology evidence="2">Multi-pass membrane protein</topology>
    </subcellularLocation>
</comment>
<evidence type="ECO:0000256" key="11">
    <source>
        <dbReference type="ARBA" id="ARBA00022777"/>
    </source>
</evidence>
<dbReference type="SMART" id="SM00073">
    <property type="entry name" value="HPT"/>
    <property type="match status" value="1"/>
</dbReference>
<keyword evidence="11 27" id="KW-0418">Kinase</keyword>
<evidence type="ECO:0000256" key="5">
    <source>
        <dbReference type="ARBA" id="ARBA00022448"/>
    </source>
</evidence>
<dbReference type="InterPro" id="IPR018047">
    <property type="entry name" value="Ammonium_transpt_CS"/>
</dbReference>
<evidence type="ECO:0000256" key="1">
    <source>
        <dbReference type="ARBA" id="ARBA00000085"/>
    </source>
</evidence>
<dbReference type="Pfam" id="PF00909">
    <property type="entry name" value="Ammonium_transp"/>
    <property type="match status" value="1"/>
</dbReference>
<feature type="transmembrane region" description="Helical" evidence="21">
    <location>
        <begin position="234"/>
        <end position="257"/>
    </location>
</feature>